<comment type="caution">
    <text evidence="10">The sequence shown here is derived from an EMBL/GenBank/DDBJ whole genome shotgun (WGS) entry which is preliminary data.</text>
</comment>
<dbReference type="Proteomes" id="UP000245533">
    <property type="component" value="Unassembled WGS sequence"/>
</dbReference>
<evidence type="ECO:0000313" key="10">
    <source>
        <dbReference type="EMBL" id="PWN08274.1"/>
    </source>
</evidence>
<dbReference type="Gene3D" id="1.10.287.130">
    <property type="match status" value="1"/>
</dbReference>
<organism evidence="10 11">
    <name type="scientific">Rhodohalobacter mucosus</name>
    <dbReference type="NCBI Taxonomy" id="2079485"/>
    <lineage>
        <taxon>Bacteria</taxon>
        <taxon>Pseudomonadati</taxon>
        <taxon>Balneolota</taxon>
        <taxon>Balneolia</taxon>
        <taxon>Balneolales</taxon>
        <taxon>Balneolaceae</taxon>
        <taxon>Rhodohalobacter</taxon>
    </lineage>
</organism>
<keyword evidence="3" id="KW-0597">Phosphoprotein</keyword>
<keyword evidence="4" id="KW-0808">Transferase</keyword>
<dbReference type="SUPFAM" id="SSF47384">
    <property type="entry name" value="Homodimeric domain of signal transducing histidine kinase"/>
    <property type="match status" value="1"/>
</dbReference>
<dbReference type="OrthoDB" id="9815750at2"/>
<dbReference type="Pfam" id="PF02518">
    <property type="entry name" value="HATPase_c"/>
    <property type="match status" value="1"/>
</dbReference>
<dbReference type="CDD" id="cd00082">
    <property type="entry name" value="HisKA"/>
    <property type="match status" value="1"/>
</dbReference>
<dbReference type="SUPFAM" id="SSF55874">
    <property type="entry name" value="ATPase domain of HSP90 chaperone/DNA topoisomerase II/histidine kinase"/>
    <property type="match status" value="1"/>
</dbReference>
<evidence type="ECO:0000256" key="2">
    <source>
        <dbReference type="ARBA" id="ARBA00012438"/>
    </source>
</evidence>
<evidence type="ECO:0000259" key="9">
    <source>
        <dbReference type="PROSITE" id="PS50109"/>
    </source>
</evidence>
<dbReference type="Gene3D" id="3.30.565.10">
    <property type="entry name" value="Histidine kinase-like ATPase, C-terminal domain"/>
    <property type="match status" value="1"/>
</dbReference>
<dbReference type="PANTHER" id="PTHR43065">
    <property type="entry name" value="SENSOR HISTIDINE KINASE"/>
    <property type="match status" value="1"/>
</dbReference>
<evidence type="ECO:0000256" key="6">
    <source>
        <dbReference type="ARBA" id="ARBA00022777"/>
    </source>
</evidence>
<evidence type="ECO:0000256" key="8">
    <source>
        <dbReference type="ARBA" id="ARBA00023012"/>
    </source>
</evidence>
<dbReference type="SMART" id="SM00387">
    <property type="entry name" value="HATPase_c"/>
    <property type="match status" value="1"/>
</dbReference>
<sequence>MNRIMEQERASIELWTRAFEFNNLPIHQQKSLTLFSVANQLQGYPQVPDSLSRMVLDAEAAESQSDFVFSEIIQPNLFQIPVMLVDESGFIVHYRNLEEEDLDMNIDQFIEKYRAYSDPIPLVFGEEPNIQRQFAYFGESPTLQYLRYFPYIQFGILALLLGVGYTTYRSITRSEQSNLWVGMTKEAAHQLGTPLSSMYGWLQLLKEKNQNDEEALSIVYEVENDVTRLKGIAERFNKIGSRPELKKVSVEPIIDDVIAYMEKRLPQFGKHIEVKKSIQTNAKLNLNPQLFQWAIENLIKNSMDAMKEVKDGAYVSIRVTRDMDQVRIDIEDSGAGIDKKVLHEIFKPGYSTKKRGWGLGLSLTRRIIEEYHDGKVFVLNSEMGRGTTIRVLLPCPV</sequence>
<evidence type="ECO:0000256" key="7">
    <source>
        <dbReference type="ARBA" id="ARBA00022840"/>
    </source>
</evidence>
<keyword evidence="8" id="KW-0902">Two-component regulatory system</keyword>
<dbReference type="EMBL" id="QGGB01000001">
    <property type="protein sequence ID" value="PWN08274.1"/>
    <property type="molecule type" value="Genomic_DNA"/>
</dbReference>
<dbReference type="PANTHER" id="PTHR43065:SF10">
    <property type="entry name" value="PEROXIDE STRESS-ACTIVATED HISTIDINE KINASE MAK3"/>
    <property type="match status" value="1"/>
</dbReference>
<dbReference type="InterPro" id="IPR004358">
    <property type="entry name" value="Sig_transdc_His_kin-like_C"/>
</dbReference>
<reference evidence="10 11" key="1">
    <citation type="submission" date="2018-05" db="EMBL/GenBank/DDBJ databases">
        <title>Rhodohalobacter halophilus gen. nov., sp. nov., a moderately halophilic member of the family Balneolaceae.</title>
        <authorList>
            <person name="Liu Z.-W."/>
        </authorList>
    </citation>
    <scope>NUCLEOTIDE SEQUENCE [LARGE SCALE GENOMIC DNA]</scope>
    <source>
        <strain evidence="10 11">8A47</strain>
    </source>
</reference>
<dbReference type="InterPro" id="IPR005467">
    <property type="entry name" value="His_kinase_dom"/>
</dbReference>
<dbReference type="InterPro" id="IPR003594">
    <property type="entry name" value="HATPase_dom"/>
</dbReference>
<dbReference type="EC" id="2.7.13.3" evidence="2"/>
<dbReference type="GO" id="GO:0005524">
    <property type="term" value="F:ATP binding"/>
    <property type="evidence" value="ECO:0007669"/>
    <property type="project" value="UniProtKB-KW"/>
</dbReference>
<dbReference type="AlphaFoldDB" id="A0A316TZA1"/>
<dbReference type="InterPro" id="IPR003661">
    <property type="entry name" value="HisK_dim/P_dom"/>
</dbReference>
<name>A0A316TZA1_9BACT</name>
<keyword evidence="5" id="KW-0547">Nucleotide-binding</keyword>
<dbReference type="PROSITE" id="PS50109">
    <property type="entry name" value="HIS_KIN"/>
    <property type="match status" value="1"/>
</dbReference>
<keyword evidence="6 10" id="KW-0418">Kinase</keyword>
<evidence type="ECO:0000256" key="4">
    <source>
        <dbReference type="ARBA" id="ARBA00022679"/>
    </source>
</evidence>
<comment type="catalytic activity">
    <reaction evidence="1">
        <text>ATP + protein L-histidine = ADP + protein N-phospho-L-histidine.</text>
        <dbReference type="EC" id="2.7.13.3"/>
    </reaction>
</comment>
<feature type="domain" description="Histidine kinase" evidence="9">
    <location>
        <begin position="186"/>
        <end position="397"/>
    </location>
</feature>
<keyword evidence="11" id="KW-1185">Reference proteome</keyword>
<dbReference type="InterPro" id="IPR036890">
    <property type="entry name" value="HATPase_C_sf"/>
</dbReference>
<dbReference type="InterPro" id="IPR036097">
    <property type="entry name" value="HisK_dim/P_sf"/>
</dbReference>
<dbReference type="PRINTS" id="PR00344">
    <property type="entry name" value="BCTRLSENSOR"/>
</dbReference>
<gene>
    <name evidence="10" type="ORF">DDZ15_00845</name>
</gene>
<dbReference type="GO" id="GO:0000155">
    <property type="term" value="F:phosphorelay sensor kinase activity"/>
    <property type="evidence" value="ECO:0007669"/>
    <property type="project" value="InterPro"/>
</dbReference>
<evidence type="ECO:0000313" key="11">
    <source>
        <dbReference type="Proteomes" id="UP000245533"/>
    </source>
</evidence>
<protein>
    <recommendedName>
        <fullName evidence="2">histidine kinase</fullName>
        <ecNumber evidence="2">2.7.13.3</ecNumber>
    </recommendedName>
</protein>
<evidence type="ECO:0000256" key="5">
    <source>
        <dbReference type="ARBA" id="ARBA00022741"/>
    </source>
</evidence>
<evidence type="ECO:0000256" key="3">
    <source>
        <dbReference type="ARBA" id="ARBA00022553"/>
    </source>
</evidence>
<accession>A0A316TZA1</accession>
<evidence type="ECO:0000256" key="1">
    <source>
        <dbReference type="ARBA" id="ARBA00000085"/>
    </source>
</evidence>
<keyword evidence="7" id="KW-0067">ATP-binding</keyword>
<proteinExistence type="predicted"/>